<dbReference type="Proteomes" id="UP000541444">
    <property type="component" value="Unassembled WGS sequence"/>
</dbReference>
<comment type="caution">
    <text evidence="1">The sequence shown here is derived from an EMBL/GenBank/DDBJ whole genome shotgun (WGS) entry which is preliminary data.</text>
</comment>
<accession>A0A7J7LPJ9</accession>
<proteinExistence type="predicted"/>
<organism evidence="1 2">
    <name type="scientific">Kingdonia uniflora</name>
    <dbReference type="NCBI Taxonomy" id="39325"/>
    <lineage>
        <taxon>Eukaryota</taxon>
        <taxon>Viridiplantae</taxon>
        <taxon>Streptophyta</taxon>
        <taxon>Embryophyta</taxon>
        <taxon>Tracheophyta</taxon>
        <taxon>Spermatophyta</taxon>
        <taxon>Magnoliopsida</taxon>
        <taxon>Ranunculales</taxon>
        <taxon>Circaeasteraceae</taxon>
        <taxon>Kingdonia</taxon>
    </lineage>
</organism>
<gene>
    <name evidence="1" type="ORF">GIB67_006083</name>
</gene>
<keyword evidence="2" id="KW-1185">Reference proteome</keyword>
<reference evidence="1 2" key="1">
    <citation type="journal article" date="2020" name="IScience">
        <title>Genome Sequencing of the Endangered Kingdonia uniflora (Circaeasteraceae, Ranunculales) Reveals Potential Mechanisms of Evolutionary Specialization.</title>
        <authorList>
            <person name="Sun Y."/>
            <person name="Deng T."/>
            <person name="Zhang A."/>
            <person name="Moore M.J."/>
            <person name="Landis J.B."/>
            <person name="Lin N."/>
            <person name="Zhang H."/>
            <person name="Zhang X."/>
            <person name="Huang J."/>
            <person name="Zhang X."/>
            <person name="Sun H."/>
            <person name="Wang H."/>
        </authorList>
    </citation>
    <scope>NUCLEOTIDE SEQUENCE [LARGE SCALE GENOMIC DNA]</scope>
    <source>
        <strain evidence="1">TB1705</strain>
        <tissue evidence="1">Leaf</tissue>
    </source>
</reference>
<sequence>MLRIICSKGDNCLRPERGKIITNLEYDHELCERSTKNVTCENPNSRSRRGT</sequence>
<dbReference type="EMBL" id="JACGCM010002114">
    <property type="protein sequence ID" value="KAF6144591.1"/>
    <property type="molecule type" value="Genomic_DNA"/>
</dbReference>
<feature type="non-terminal residue" evidence="1">
    <location>
        <position position="51"/>
    </location>
</feature>
<protein>
    <submittedName>
        <fullName evidence="1">Uncharacterized protein</fullName>
    </submittedName>
</protein>
<evidence type="ECO:0000313" key="2">
    <source>
        <dbReference type="Proteomes" id="UP000541444"/>
    </source>
</evidence>
<name>A0A7J7LPJ9_9MAGN</name>
<evidence type="ECO:0000313" key="1">
    <source>
        <dbReference type="EMBL" id="KAF6144591.1"/>
    </source>
</evidence>
<dbReference type="AlphaFoldDB" id="A0A7J7LPJ9"/>